<feature type="compositionally biased region" description="Low complexity" evidence="1">
    <location>
        <begin position="293"/>
        <end position="302"/>
    </location>
</feature>
<dbReference type="SUPFAM" id="SSF56436">
    <property type="entry name" value="C-type lectin-like"/>
    <property type="match status" value="1"/>
</dbReference>
<evidence type="ECO:0000259" key="2">
    <source>
        <dbReference type="Pfam" id="PF03781"/>
    </source>
</evidence>
<dbReference type="Gene3D" id="3.90.1580.10">
    <property type="entry name" value="paralog of FGE (formylglycine-generating enzyme)"/>
    <property type="match status" value="1"/>
</dbReference>
<feature type="region of interest" description="Disordered" evidence="1">
    <location>
        <begin position="293"/>
        <end position="315"/>
    </location>
</feature>
<dbReference type="InterPro" id="IPR051043">
    <property type="entry name" value="Sulfatase_Mod_Factor_Kinase"/>
</dbReference>
<dbReference type="InterPro" id="IPR016187">
    <property type="entry name" value="CTDL_fold"/>
</dbReference>
<protein>
    <recommendedName>
        <fullName evidence="2">Sulfatase-modifying factor enzyme-like domain-containing protein</fullName>
    </recommendedName>
</protein>
<dbReference type="InterPro" id="IPR042095">
    <property type="entry name" value="SUMF_sf"/>
</dbReference>
<dbReference type="Proteomes" id="UP001209654">
    <property type="component" value="Unassembled WGS sequence"/>
</dbReference>
<dbReference type="PANTHER" id="PTHR23150">
    <property type="entry name" value="SULFATASE MODIFYING FACTOR 1, 2"/>
    <property type="match status" value="1"/>
</dbReference>
<name>A0ABQ5MYU9_9MICC</name>
<feature type="domain" description="Sulfatase-modifying factor enzyme-like" evidence="2">
    <location>
        <begin position="31"/>
        <end position="309"/>
    </location>
</feature>
<organism evidence="3 4">
    <name type="scientific">Arthrobacter mangrovi</name>
    <dbReference type="NCBI Taxonomy" id="2966350"/>
    <lineage>
        <taxon>Bacteria</taxon>
        <taxon>Bacillati</taxon>
        <taxon>Actinomycetota</taxon>
        <taxon>Actinomycetes</taxon>
        <taxon>Micrococcales</taxon>
        <taxon>Micrococcaceae</taxon>
        <taxon>Arthrobacter</taxon>
    </lineage>
</organism>
<keyword evidence="4" id="KW-1185">Reference proteome</keyword>
<dbReference type="Pfam" id="PF03781">
    <property type="entry name" value="FGE-sulfatase"/>
    <property type="match status" value="1"/>
</dbReference>
<reference evidence="3 4" key="1">
    <citation type="journal article" date="2023" name="Int. J. Syst. Evol. Microbiol.">
        <title>Arthrobacter mangrovi sp. nov., an actinobacterium isolated from the rhizosphere of a mangrove.</title>
        <authorList>
            <person name="Hamada M."/>
            <person name="Saitou S."/>
            <person name="Enomoto N."/>
            <person name="Nanri K."/>
            <person name="Hidaka K."/>
            <person name="Miura T."/>
            <person name="Tamura T."/>
        </authorList>
    </citation>
    <scope>NUCLEOTIDE SEQUENCE [LARGE SCALE GENOMIC DNA]</scope>
    <source>
        <strain evidence="3 4">NBRC 112813</strain>
    </source>
</reference>
<sequence length="315" mass="35012">MSCCGMPEREGSRSMDPAGIPHPQDRRVSHDEVVIPCGSFLMGDHFDEGYPQDGETPVHQVALDSFAMDATTVTNNQFARFVDATGYRTDSEAYGTSAVFHLQVQAAPADVLGTVAGVPWWVSVRGADWAHPYGRRSNWQDFPDHPVVQISWNDAQAYCSWAGRKLPTEAQWEYAARGGFEGRRYPWGNELLGSGNVHLCNIWQGDFPRRNLEQDGFLGTAPVRSFPPNGYGLYEMSGNVWEWCADWFLPKYYRNSPLINPLGPTIGRGRAMRGGSFLCHDSYCNRYRLAARSSNSPDSASSNCGFRTVGPKTPV</sequence>
<proteinExistence type="predicted"/>
<gene>
    <name evidence="3" type="ORF">AHIS1636_36000</name>
</gene>
<feature type="region of interest" description="Disordered" evidence="1">
    <location>
        <begin position="1"/>
        <end position="26"/>
    </location>
</feature>
<dbReference type="InterPro" id="IPR005532">
    <property type="entry name" value="SUMF_dom"/>
</dbReference>
<evidence type="ECO:0000313" key="3">
    <source>
        <dbReference type="EMBL" id="GLB69157.1"/>
    </source>
</evidence>
<evidence type="ECO:0000256" key="1">
    <source>
        <dbReference type="SAM" id="MobiDB-lite"/>
    </source>
</evidence>
<accession>A0ABQ5MYU9</accession>
<evidence type="ECO:0000313" key="4">
    <source>
        <dbReference type="Proteomes" id="UP001209654"/>
    </source>
</evidence>
<comment type="caution">
    <text evidence="3">The sequence shown here is derived from an EMBL/GenBank/DDBJ whole genome shotgun (WGS) entry which is preliminary data.</text>
</comment>
<dbReference type="EMBL" id="BRVS01000027">
    <property type="protein sequence ID" value="GLB69157.1"/>
    <property type="molecule type" value="Genomic_DNA"/>
</dbReference>
<dbReference type="PANTHER" id="PTHR23150:SF19">
    <property type="entry name" value="FORMYLGLYCINE-GENERATING ENZYME"/>
    <property type="match status" value="1"/>
</dbReference>